<name>A0A9W6YFU8_9STRA</name>
<keyword evidence="2" id="KW-1185">Reference proteome</keyword>
<evidence type="ECO:0000313" key="1">
    <source>
        <dbReference type="EMBL" id="GMF66442.1"/>
    </source>
</evidence>
<sequence length="174" mass="18992">MARKVWFQLVDEQSRRAFAGTAAGSVKSLGIKDVEDFRNKVHAEFDHTQPPGRAILAHVAPIQLKIYANTTAYEAKEKPLKSSAALEEDSTIGTLGGSKKNALIVEVPQEPQVLPDEKRQRTEAVDPRHLNDLNALVAIAHKLSGAKELRLETLLDTPTTIFGAAFDNGLFIAP</sequence>
<comment type="caution">
    <text evidence="1">The sequence shown here is derived from an EMBL/GenBank/DDBJ whole genome shotgun (WGS) entry which is preliminary data.</text>
</comment>
<protein>
    <submittedName>
        <fullName evidence="1">Unnamed protein product</fullName>
    </submittedName>
</protein>
<accession>A0A9W6YFU8</accession>
<gene>
    <name evidence="1" type="ORF">Plil01_001886800</name>
</gene>
<dbReference type="Proteomes" id="UP001165083">
    <property type="component" value="Unassembled WGS sequence"/>
</dbReference>
<proteinExistence type="predicted"/>
<reference evidence="1" key="1">
    <citation type="submission" date="2023-04" db="EMBL/GenBank/DDBJ databases">
        <title>Phytophthora lilii NBRC 32176.</title>
        <authorList>
            <person name="Ichikawa N."/>
            <person name="Sato H."/>
            <person name="Tonouchi N."/>
        </authorList>
    </citation>
    <scope>NUCLEOTIDE SEQUENCE</scope>
    <source>
        <strain evidence="1">NBRC 32176</strain>
    </source>
</reference>
<dbReference type="OrthoDB" id="123517at2759"/>
<organism evidence="1 2">
    <name type="scientific">Phytophthora lilii</name>
    <dbReference type="NCBI Taxonomy" id="2077276"/>
    <lineage>
        <taxon>Eukaryota</taxon>
        <taxon>Sar</taxon>
        <taxon>Stramenopiles</taxon>
        <taxon>Oomycota</taxon>
        <taxon>Peronosporomycetes</taxon>
        <taxon>Peronosporales</taxon>
        <taxon>Peronosporaceae</taxon>
        <taxon>Phytophthora</taxon>
    </lineage>
</organism>
<dbReference type="AlphaFoldDB" id="A0A9W6YFU8"/>
<dbReference type="EMBL" id="BSXW01012663">
    <property type="protein sequence ID" value="GMF66442.1"/>
    <property type="molecule type" value="Genomic_DNA"/>
</dbReference>
<evidence type="ECO:0000313" key="2">
    <source>
        <dbReference type="Proteomes" id="UP001165083"/>
    </source>
</evidence>